<dbReference type="InterPro" id="IPR000362">
    <property type="entry name" value="Fumarate_lyase_fam"/>
</dbReference>
<dbReference type="PRINTS" id="PR00149">
    <property type="entry name" value="FUMRATELYASE"/>
</dbReference>
<dbReference type="GO" id="GO:0070626">
    <property type="term" value="F:(S)-2-(5-amino-1-(5-phospho-D-ribosyl)imidazole-4-carboxamido) succinate lyase (fumarate-forming) activity"/>
    <property type="evidence" value="ECO:0007669"/>
    <property type="project" value="TreeGrafter"/>
</dbReference>
<evidence type="ECO:0000313" key="3">
    <source>
        <dbReference type="EMBL" id="RHZ94731.1"/>
    </source>
</evidence>
<dbReference type="InterPro" id="IPR022761">
    <property type="entry name" value="Fumarate_lyase_N"/>
</dbReference>
<dbReference type="AlphaFoldDB" id="A0AAX1UK92"/>
<dbReference type="PANTHER" id="PTHR43172:SF1">
    <property type="entry name" value="ADENYLOSUCCINATE LYASE"/>
    <property type="match status" value="1"/>
</dbReference>
<dbReference type="Gene3D" id="1.10.40.30">
    <property type="entry name" value="Fumarase/aspartase (C-terminal domain)"/>
    <property type="match status" value="1"/>
</dbReference>
<dbReference type="Gene3D" id="1.20.200.10">
    <property type="entry name" value="Fumarase/aspartase (Central domain)"/>
    <property type="match status" value="1"/>
</dbReference>
<dbReference type="Pfam" id="PF10397">
    <property type="entry name" value="ADSL_C"/>
    <property type="match status" value="1"/>
</dbReference>
<dbReference type="GO" id="GO:0044208">
    <property type="term" value="P:'de novo' AMP biosynthetic process"/>
    <property type="evidence" value="ECO:0007669"/>
    <property type="project" value="TreeGrafter"/>
</dbReference>
<dbReference type="InterPro" id="IPR008948">
    <property type="entry name" value="L-Aspartase-like"/>
</dbReference>
<name>A0AAX1UK92_CERSP</name>
<protein>
    <submittedName>
        <fullName evidence="3">Adenylosuccinate lyase</fullName>
    </submittedName>
</protein>
<dbReference type="RefSeq" id="WP_119000262.1">
    <property type="nucleotide sequence ID" value="NZ_QWGP01000011.1"/>
</dbReference>
<reference evidence="3 4" key="1">
    <citation type="submission" date="2018-08" db="EMBL/GenBank/DDBJ databases">
        <title>Draft genome sequence of Rhodobacter sphaeroides FY.</title>
        <authorList>
            <person name="Rayyan A."/>
            <person name="Meyer T.E."/>
            <person name="Kyndt J.A."/>
        </authorList>
    </citation>
    <scope>NUCLEOTIDE SEQUENCE [LARGE SCALE GENOMIC DNA]</scope>
    <source>
        <strain evidence="3 4">FY</strain>
    </source>
</reference>
<proteinExistence type="predicted"/>
<gene>
    <name evidence="3" type="ORF">D1114_11750</name>
</gene>
<evidence type="ECO:0000313" key="4">
    <source>
        <dbReference type="Proteomes" id="UP000266305"/>
    </source>
</evidence>
<dbReference type="Pfam" id="PF00206">
    <property type="entry name" value="Lyase_1"/>
    <property type="match status" value="1"/>
</dbReference>
<dbReference type="SUPFAM" id="SSF48557">
    <property type="entry name" value="L-aspartase-like"/>
    <property type="match status" value="1"/>
</dbReference>
<dbReference type="PROSITE" id="PS00163">
    <property type="entry name" value="FUMARATE_LYASES"/>
    <property type="match status" value="1"/>
</dbReference>
<sequence>MERTAEYIDATSRMLDYRGSRELFAPGAVYQAWLDIEAAVALVQGEMGLIPAEAAATIARTARVACLDMERVERDYVRQRHPLMPLLGELVRKCGEAGRYVHWGLATQNIQQTGTLFLALRGHRILLAVLDEILGHLGRLATAHADTPMAGRTHGQHAVPITLGFKFAIWIDELLQARERLRSVEARVFTVTMGGAVGAFSALGARGPEMQDRVAERLGMHSMSLPSRSNRTHMCEYVQLLALCASSFHKIAEEVAQSSSVEYAELFEVHSDGVIGSSTMPQKVNPKISMGLMANCQKLYALSSMMLQTAHRPFEGDACANVIYDNGTAEAMELATAIFIRAEVLVAGLRADPARMEENLHSSDGRIFSESIMMKLAPAMGRGEAHDLVYRAAMDSREGGPGFFERLSAPGVAEILFEEGAGQGRPRLKAEGHFGLSPEIARDFGARALRAADGAAAEERATLSPAGGA</sequence>
<dbReference type="InterPro" id="IPR020557">
    <property type="entry name" value="Fumarate_lyase_CS"/>
</dbReference>
<dbReference type="GO" id="GO:0004018">
    <property type="term" value="F:N6-(1,2-dicarboxyethyl)AMP AMP-lyase (fumarate-forming) activity"/>
    <property type="evidence" value="ECO:0007669"/>
    <property type="project" value="TreeGrafter"/>
</dbReference>
<evidence type="ECO:0000259" key="2">
    <source>
        <dbReference type="SMART" id="SM00998"/>
    </source>
</evidence>
<keyword evidence="1 3" id="KW-0456">Lyase</keyword>
<dbReference type="PANTHER" id="PTHR43172">
    <property type="entry name" value="ADENYLOSUCCINATE LYASE"/>
    <property type="match status" value="1"/>
</dbReference>
<accession>A0AAX1UK92</accession>
<evidence type="ECO:0000256" key="1">
    <source>
        <dbReference type="ARBA" id="ARBA00023239"/>
    </source>
</evidence>
<dbReference type="GO" id="GO:0005829">
    <property type="term" value="C:cytosol"/>
    <property type="evidence" value="ECO:0007669"/>
    <property type="project" value="TreeGrafter"/>
</dbReference>
<dbReference type="Gene3D" id="1.10.275.10">
    <property type="entry name" value="Fumarase/aspartase (N-terminal domain)"/>
    <property type="match status" value="1"/>
</dbReference>
<comment type="caution">
    <text evidence="3">The sequence shown here is derived from an EMBL/GenBank/DDBJ whole genome shotgun (WGS) entry which is preliminary data.</text>
</comment>
<dbReference type="EMBL" id="QWGP01000011">
    <property type="protein sequence ID" value="RHZ94731.1"/>
    <property type="molecule type" value="Genomic_DNA"/>
</dbReference>
<dbReference type="PRINTS" id="PR00145">
    <property type="entry name" value="ARGSUCLYASE"/>
</dbReference>
<feature type="domain" description="Adenylosuccinate lyase C-terminal" evidence="2">
    <location>
        <begin position="364"/>
        <end position="445"/>
    </location>
</feature>
<organism evidence="3 4">
    <name type="scientific">Cereibacter sphaeroides</name>
    <name type="common">Rhodobacter sphaeroides</name>
    <dbReference type="NCBI Taxonomy" id="1063"/>
    <lineage>
        <taxon>Bacteria</taxon>
        <taxon>Pseudomonadati</taxon>
        <taxon>Pseudomonadota</taxon>
        <taxon>Alphaproteobacteria</taxon>
        <taxon>Rhodobacterales</taxon>
        <taxon>Paracoccaceae</taxon>
        <taxon>Cereibacter</taxon>
    </lineage>
</organism>
<dbReference type="InterPro" id="IPR024083">
    <property type="entry name" value="Fumarase/histidase_N"/>
</dbReference>
<dbReference type="InterPro" id="IPR019468">
    <property type="entry name" value="AdenyloSucc_lyase_C"/>
</dbReference>
<dbReference type="Proteomes" id="UP000266305">
    <property type="component" value="Unassembled WGS sequence"/>
</dbReference>
<dbReference type="SMART" id="SM00998">
    <property type="entry name" value="ADSL_C"/>
    <property type="match status" value="1"/>
</dbReference>